<dbReference type="KEGG" id="fbl:Fbal_1840"/>
<dbReference type="HOGENOM" id="CLU_063848_1_0_6"/>
<dbReference type="RefSeq" id="WP_013345349.1">
    <property type="nucleotide sequence ID" value="NC_014541.1"/>
</dbReference>
<proteinExistence type="predicted"/>
<evidence type="ECO:0000256" key="1">
    <source>
        <dbReference type="SAM" id="MobiDB-lite"/>
    </source>
</evidence>
<gene>
    <name evidence="2" type="ordered locus">Fbal_1840</name>
</gene>
<evidence type="ECO:0008006" key="4">
    <source>
        <dbReference type="Google" id="ProtNLM"/>
    </source>
</evidence>
<sequence length="330" mass="37256">MWQWPLKLLILITLSGCQPGPDSVLDDYLSRLERVLKQPRPESSLPSPQRPARHPFEPDDSLNVSLLAPLSLKPCGVLPLIAQHNAQLGRVAAPSQQLLYHREMGYRLHHCDPQSLKSDGQTLRAQLLAQKADTLNDYGARYFLLSDEVWFNLGADAQPWQLGAVIVTEQSLVQLSELKTALVAWQHPTVSSETLENALATLHRSRLPRTLHRSMHDATVVLNQATGLLQHAEPLSCNDKAMAVLPNILSNIYGERVQPLLAELQKADRRLTPPLRQLLTPWPEHPYFDYYLGDQPGQLRHHFYQAIQQHTEAWQALLQRCDRSPTPNPG</sequence>
<keyword evidence="3" id="KW-1185">Reference proteome</keyword>
<accession>E1SSL4</accession>
<evidence type="ECO:0000313" key="3">
    <source>
        <dbReference type="Proteomes" id="UP000006683"/>
    </source>
</evidence>
<evidence type="ECO:0000313" key="2">
    <source>
        <dbReference type="EMBL" id="ADN76043.1"/>
    </source>
</evidence>
<reference evidence="2 3" key="1">
    <citation type="journal article" date="2010" name="Stand. Genomic Sci.">
        <title>Complete genome sequence of Ferrimonas balearica type strain (PAT).</title>
        <authorList>
            <person name="Nolan M."/>
            <person name="Sikorski J."/>
            <person name="Davenport K."/>
            <person name="Lucas S."/>
            <person name="Glavina Del Rio T."/>
            <person name="Tice H."/>
            <person name="Cheng J."/>
            <person name="Goodwin L."/>
            <person name="Pitluck S."/>
            <person name="Liolios K."/>
            <person name="Ivanova N."/>
            <person name="Mavromatis K."/>
            <person name="Ovchinnikova G."/>
            <person name="Pati A."/>
            <person name="Chen A."/>
            <person name="Palaniappan K."/>
            <person name="Land M."/>
            <person name="Hauser L."/>
            <person name="Chang Y."/>
            <person name="Jeffries C."/>
            <person name="Tapia R."/>
            <person name="Brettin T."/>
            <person name="Detter J."/>
            <person name="Han C."/>
            <person name="Yasawong M."/>
            <person name="Rohde M."/>
            <person name="Tindall B."/>
            <person name="Goker M."/>
            <person name="Woyke T."/>
            <person name="Bristow J."/>
            <person name="Eisen J."/>
            <person name="Markowitz V."/>
            <person name="Hugenholtz P."/>
            <person name="Kyrpides N."/>
            <person name="Klenk H."/>
            <person name="Lapidus A."/>
        </authorList>
    </citation>
    <scope>NUCLEOTIDE SEQUENCE [LARGE SCALE GENOMIC DNA]</scope>
    <source>
        <strain evidence="3">DSM 9799 / CCM 4581 / KCTC 23876 / PAT</strain>
    </source>
</reference>
<dbReference type="Proteomes" id="UP000006683">
    <property type="component" value="Chromosome"/>
</dbReference>
<dbReference type="AlphaFoldDB" id="E1SSL4"/>
<dbReference type="GeneID" id="67182045"/>
<dbReference type="Pfam" id="PF11279">
    <property type="entry name" value="DUF3080"/>
    <property type="match status" value="1"/>
</dbReference>
<organism evidence="2 3">
    <name type="scientific">Ferrimonas balearica (strain DSM 9799 / CCM 4581 / KCTC 23876 / PAT)</name>
    <dbReference type="NCBI Taxonomy" id="550540"/>
    <lineage>
        <taxon>Bacteria</taxon>
        <taxon>Pseudomonadati</taxon>
        <taxon>Pseudomonadota</taxon>
        <taxon>Gammaproteobacteria</taxon>
        <taxon>Alteromonadales</taxon>
        <taxon>Ferrimonadaceae</taxon>
        <taxon>Ferrimonas</taxon>
    </lineage>
</organism>
<name>E1SSL4_FERBD</name>
<protein>
    <recommendedName>
        <fullName evidence="4">DUF3080 domain-containing protein</fullName>
    </recommendedName>
</protein>
<dbReference type="eggNOG" id="ENOG502ZCJH">
    <property type="taxonomic scope" value="Bacteria"/>
</dbReference>
<feature type="region of interest" description="Disordered" evidence="1">
    <location>
        <begin position="37"/>
        <end position="58"/>
    </location>
</feature>
<dbReference type="STRING" id="550540.Fbal_1840"/>
<dbReference type="EMBL" id="CP002209">
    <property type="protein sequence ID" value="ADN76043.1"/>
    <property type="molecule type" value="Genomic_DNA"/>
</dbReference>
<dbReference type="OrthoDB" id="5760979at2"/>
<dbReference type="InterPro" id="IPR021431">
    <property type="entry name" value="DUF3080"/>
</dbReference>